<dbReference type="InterPro" id="IPR047057">
    <property type="entry name" value="MerR_fam"/>
</dbReference>
<dbReference type="EMBL" id="JAYXHS010000002">
    <property type="protein sequence ID" value="MEC5386889.1"/>
    <property type="molecule type" value="Genomic_DNA"/>
</dbReference>
<keyword evidence="6" id="KW-1185">Reference proteome</keyword>
<name>A0ABU6K4N6_9RHOO</name>
<reference evidence="5 6" key="1">
    <citation type="submission" date="2024-01" db="EMBL/GenBank/DDBJ databases">
        <title>Uliginosibacterium soil sp. nov.</title>
        <authorList>
            <person name="Lv Y."/>
        </authorList>
    </citation>
    <scope>NUCLEOTIDE SEQUENCE [LARGE SCALE GENOMIC DNA]</scope>
    <source>
        <strain evidence="5 6">H3</strain>
    </source>
</reference>
<comment type="caution">
    <text evidence="5">The sequence shown here is derived from an EMBL/GenBank/DDBJ whole genome shotgun (WGS) entry which is preliminary data.</text>
</comment>
<feature type="domain" description="HTH merR-type" evidence="4">
    <location>
        <begin position="4"/>
        <end position="73"/>
    </location>
</feature>
<sequence length="138" mass="15555">MSKAFTISELGRESGVNPETIRYYERTGLLAAPTRASNGYRRYDEAAGKRLRFIRRGRELGFGIEEIKTLLQLADHPEQECREADSLARKHLAEVEGRIADLLAMRDVLTRLVGCQSGTAEHCRLIETLDQRNCCADS</sequence>
<protein>
    <submittedName>
        <fullName evidence="5">Helix-turn-helix domain-containing protein</fullName>
    </submittedName>
</protein>
<dbReference type="CDD" id="cd04785">
    <property type="entry name" value="HTH_CadR-PbrR-like"/>
    <property type="match status" value="1"/>
</dbReference>
<dbReference type="PANTHER" id="PTHR30204">
    <property type="entry name" value="REDOX-CYCLING DRUG-SENSING TRANSCRIPTIONAL ACTIVATOR SOXR"/>
    <property type="match status" value="1"/>
</dbReference>
<proteinExistence type="predicted"/>
<keyword evidence="1" id="KW-0805">Transcription regulation</keyword>
<dbReference type="Pfam" id="PF00376">
    <property type="entry name" value="MerR"/>
    <property type="match status" value="1"/>
</dbReference>
<evidence type="ECO:0000256" key="3">
    <source>
        <dbReference type="ARBA" id="ARBA00023163"/>
    </source>
</evidence>
<evidence type="ECO:0000256" key="2">
    <source>
        <dbReference type="ARBA" id="ARBA00023125"/>
    </source>
</evidence>
<dbReference type="RefSeq" id="WP_327599845.1">
    <property type="nucleotide sequence ID" value="NZ_JAYXHS010000002.1"/>
</dbReference>
<evidence type="ECO:0000256" key="1">
    <source>
        <dbReference type="ARBA" id="ARBA00023015"/>
    </source>
</evidence>
<dbReference type="PRINTS" id="PR00040">
    <property type="entry name" value="HTHMERR"/>
</dbReference>
<organism evidence="5 6">
    <name type="scientific">Uliginosibacterium silvisoli</name>
    <dbReference type="NCBI Taxonomy" id="3114758"/>
    <lineage>
        <taxon>Bacteria</taxon>
        <taxon>Pseudomonadati</taxon>
        <taxon>Pseudomonadota</taxon>
        <taxon>Betaproteobacteria</taxon>
        <taxon>Rhodocyclales</taxon>
        <taxon>Zoogloeaceae</taxon>
        <taxon>Uliginosibacterium</taxon>
    </lineage>
</organism>
<dbReference type="InterPro" id="IPR009061">
    <property type="entry name" value="DNA-bd_dom_put_sf"/>
</dbReference>
<evidence type="ECO:0000313" key="5">
    <source>
        <dbReference type="EMBL" id="MEC5386889.1"/>
    </source>
</evidence>
<dbReference type="Gene3D" id="1.10.1660.10">
    <property type="match status" value="1"/>
</dbReference>
<dbReference type="InterPro" id="IPR015358">
    <property type="entry name" value="Tscrpt_reg_MerR_DNA-bd"/>
</dbReference>
<dbReference type="PROSITE" id="PS50937">
    <property type="entry name" value="HTH_MERR_2"/>
    <property type="match status" value="1"/>
</dbReference>
<gene>
    <name evidence="5" type="ORF">VVD49_14235</name>
</gene>
<keyword evidence="2" id="KW-0238">DNA-binding</keyword>
<dbReference type="PANTHER" id="PTHR30204:SF92">
    <property type="entry name" value="HTH-TYPE TRANSCRIPTIONAL REGULATOR ZNTR"/>
    <property type="match status" value="1"/>
</dbReference>
<evidence type="ECO:0000313" key="6">
    <source>
        <dbReference type="Proteomes" id="UP001331561"/>
    </source>
</evidence>
<accession>A0ABU6K4N6</accession>
<dbReference type="Pfam" id="PF09278">
    <property type="entry name" value="MerR-DNA-bind"/>
    <property type="match status" value="1"/>
</dbReference>
<keyword evidence="3" id="KW-0804">Transcription</keyword>
<dbReference type="InterPro" id="IPR000551">
    <property type="entry name" value="MerR-type_HTH_dom"/>
</dbReference>
<dbReference type="Proteomes" id="UP001331561">
    <property type="component" value="Unassembled WGS sequence"/>
</dbReference>
<dbReference type="SUPFAM" id="SSF46955">
    <property type="entry name" value="Putative DNA-binding domain"/>
    <property type="match status" value="1"/>
</dbReference>
<dbReference type="SMART" id="SM00422">
    <property type="entry name" value="HTH_MERR"/>
    <property type="match status" value="1"/>
</dbReference>
<evidence type="ECO:0000259" key="4">
    <source>
        <dbReference type="PROSITE" id="PS50937"/>
    </source>
</evidence>